<evidence type="ECO:0000313" key="3">
    <source>
        <dbReference type="EMBL" id="OKY78971.1"/>
    </source>
</evidence>
<reference evidence="3" key="1">
    <citation type="submission" date="2016-12" db="EMBL/GenBank/DDBJ databases">
        <title>Discovery of methanogenic haloarchaea.</title>
        <authorList>
            <person name="Sorokin D.Y."/>
            <person name="Makarova K.S."/>
            <person name="Abbas B."/>
            <person name="Ferrer M."/>
            <person name="Golyshin P.N."/>
        </authorList>
    </citation>
    <scope>NUCLEOTIDE SEQUENCE [LARGE SCALE GENOMIC DNA]</scope>
    <source>
        <strain evidence="3">HMET1</strain>
    </source>
</reference>
<dbReference type="PANTHER" id="PTHR10884:SF14">
    <property type="entry name" value="NADH DEHYDROGENASE [UBIQUINONE] IRON-SULFUR PROTEIN 3, MITOCHONDRIAL"/>
    <property type="match status" value="1"/>
</dbReference>
<dbReference type="EMBL" id="MSDW01000001">
    <property type="protein sequence ID" value="OKY78971.1"/>
    <property type="molecule type" value="Genomic_DNA"/>
</dbReference>
<dbReference type="InterPro" id="IPR037232">
    <property type="entry name" value="NADH_quin_OxRdtase_su_C/D-like"/>
</dbReference>
<dbReference type="SUPFAM" id="SSF143243">
    <property type="entry name" value="Nqo5-like"/>
    <property type="match status" value="1"/>
</dbReference>
<sequence>MDKLEEYSIEKDKEGKIKVDKNNLKNICKTAIENEFDRLSSLTAVDYKDYMEVVYHLGSYEHKEVLVVKVKVDKEDPKVPTVSDIWSYANWYEREVWEMFGIDFKDNSDLRKLLLPEEIDGNPLRKEYPIGGRE</sequence>
<dbReference type="InterPro" id="IPR001268">
    <property type="entry name" value="NADH_UbQ_OxRdtase_30kDa_su"/>
</dbReference>
<gene>
    <name evidence="3" type="ORF">BTN85_1476</name>
</gene>
<protein>
    <submittedName>
        <fullName evidence="3">NADH dehydrogenase subunit C</fullName>
    </submittedName>
</protein>
<proteinExistence type="inferred from homology"/>
<dbReference type="GO" id="GO:0008137">
    <property type="term" value="F:NADH dehydrogenase (ubiquinone) activity"/>
    <property type="evidence" value="ECO:0007669"/>
    <property type="project" value="InterPro"/>
</dbReference>
<dbReference type="AlphaFoldDB" id="A0A1Q6DXA4"/>
<dbReference type="InParanoid" id="A0A1Q6DXA4"/>
<accession>A0A1Q6DXA4</accession>
<evidence type="ECO:0000256" key="1">
    <source>
        <dbReference type="ARBA" id="ARBA00007569"/>
    </source>
</evidence>
<dbReference type="PANTHER" id="PTHR10884">
    <property type="entry name" value="NADH DEHYDROGENASE UBIQUINONE IRON-SULFUR PROTEIN 3"/>
    <property type="match status" value="1"/>
</dbReference>
<dbReference type="Gene3D" id="3.30.460.80">
    <property type="entry name" value="NADH:ubiquinone oxidoreductase, 30kDa subunit"/>
    <property type="match status" value="1"/>
</dbReference>
<organism evidence="3 4">
    <name type="scientific">Methanohalarchaeum thermophilum</name>
    <dbReference type="NCBI Taxonomy" id="1903181"/>
    <lineage>
        <taxon>Archaea</taxon>
        <taxon>Methanobacteriati</taxon>
        <taxon>Methanobacteriota</taxon>
        <taxon>Methanonatronarchaeia</taxon>
        <taxon>Methanonatronarchaeales</taxon>
        <taxon>Methanonatronarchaeaceae</taxon>
        <taxon>Candidatus Methanohalarchaeum</taxon>
    </lineage>
</organism>
<name>A0A1Q6DXA4_METT1</name>
<feature type="domain" description="NADH:ubiquinone oxidoreductase 30kDa subunit" evidence="2">
    <location>
        <begin position="17"/>
        <end position="133"/>
    </location>
</feature>
<comment type="similarity">
    <text evidence="1">Belongs to the complex I 30 kDa subunit family.</text>
</comment>
<comment type="caution">
    <text evidence="3">The sequence shown here is derived from an EMBL/GenBank/DDBJ whole genome shotgun (WGS) entry which is preliminary data.</text>
</comment>
<dbReference type="Proteomes" id="UP000185744">
    <property type="component" value="Unassembled WGS sequence"/>
</dbReference>
<keyword evidence="4" id="KW-1185">Reference proteome</keyword>
<evidence type="ECO:0000259" key="2">
    <source>
        <dbReference type="Pfam" id="PF00329"/>
    </source>
</evidence>
<dbReference type="Pfam" id="PF00329">
    <property type="entry name" value="Complex1_30kDa"/>
    <property type="match status" value="1"/>
</dbReference>
<evidence type="ECO:0000313" key="4">
    <source>
        <dbReference type="Proteomes" id="UP000185744"/>
    </source>
</evidence>
<dbReference type="STRING" id="1903181.BTN85_1476"/>